<keyword evidence="1" id="KW-0614">Plasmid</keyword>
<gene>
    <name evidence="1" type="ORF">NP7_10450</name>
</gene>
<dbReference type="Proteomes" id="UP000229340">
    <property type="component" value="Plasmid pNP7-1"/>
</dbReference>
<evidence type="ECO:0000313" key="1">
    <source>
        <dbReference type="EMBL" id="ATR79775.1"/>
    </source>
</evidence>
<name>A0A2D2LXL8_FAUOS</name>
<reference evidence="2" key="1">
    <citation type="submission" date="2017-10" db="EMBL/GenBank/DDBJ databases">
        <title>Complete genome sequence of Moraxella osloensis NP7 isolated from human skin.</title>
        <authorList>
            <person name="Lee K."/>
            <person name="Lim J.Y."/>
            <person name="Hwang I."/>
        </authorList>
    </citation>
    <scope>NUCLEOTIDE SEQUENCE [LARGE SCALE GENOMIC DNA]</scope>
    <source>
        <strain evidence="2">NP7</strain>
        <plasmid evidence="2">pnp7-1</plasmid>
    </source>
</reference>
<organism evidence="1 2">
    <name type="scientific">Faucicola osloensis</name>
    <name type="common">Moraxella osloensis</name>
    <dbReference type="NCBI Taxonomy" id="34062"/>
    <lineage>
        <taxon>Bacteria</taxon>
        <taxon>Pseudomonadati</taxon>
        <taxon>Pseudomonadota</taxon>
        <taxon>Gammaproteobacteria</taxon>
        <taxon>Moraxellales</taxon>
        <taxon>Moraxellaceae</taxon>
        <taxon>Faucicola</taxon>
    </lineage>
</organism>
<dbReference type="RefSeq" id="WP_100271118.1">
    <property type="nucleotide sequence ID" value="NZ_CP024444.1"/>
</dbReference>
<proteinExistence type="predicted"/>
<geneLocation type="plasmid" evidence="2">
    <name>pnp7-1</name>
</geneLocation>
<protein>
    <submittedName>
        <fullName evidence="1">Uncharacterized protein</fullName>
    </submittedName>
</protein>
<evidence type="ECO:0000313" key="2">
    <source>
        <dbReference type="Proteomes" id="UP000229340"/>
    </source>
</evidence>
<dbReference type="EMBL" id="CP024444">
    <property type="protein sequence ID" value="ATR79775.1"/>
    <property type="molecule type" value="Genomic_DNA"/>
</dbReference>
<dbReference type="AlphaFoldDB" id="A0A2D2LXL8"/>
<accession>A0A2D2LXL8</accession>
<sequence>MSTIPVFSIDSLRKIKVKGKLIDNPNLVDSTVCLPNGSYVNVVFKIERKTVKTRTGRYKSHVLVIVGNKAFNIDIAWQDGKFYIESSFDELKDNLRVFNNGGNVSITKIVSDIEQEINTRGTKIAQAFN</sequence>